<dbReference type="PANTHER" id="PTHR36302:SF1">
    <property type="entry name" value="COPPER CHAPERONE PCU(A)C"/>
    <property type="match status" value="1"/>
</dbReference>
<reference evidence="3 4" key="1">
    <citation type="journal article" date="2019" name="Int. J. Syst. Evol. Microbiol.">
        <title>The Global Catalogue of Microorganisms (GCM) 10K type strain sequencing project: providing services to taxonomists for standard genome sequencing and annotation.</title>
        <authorList>
            <consortium name="The Broad Institute Genomics Platform"/>
            <consortium name="The Broad Institute Genome Sequencing Center for Infectious Disease"/>
            <person name="Wu L."/>
            <person name="Ma J."/>
        </authorList>
    </citation>
    <scope>NUCLEOTIDE SEQUENCE [LARGE SCALE GENOMIC DNA]</scope>
    <source>
        <strain evidence="3 4">JCM 12696</strain>
    </source>
</reference>
<evidence type="ECO:0000256" key="2">
    <source>
        <dbReference type="SAM" id="SignalP"/>
    </source>
</evidence>
<dbReference type="Gene3D" id="2.60.40.1890">
    <property type="entry name" value="PCu(A)C copper chaperone"/>
    <property type="match status" value="1"/>
</dbReference>
<dbReference type="PROSITE" id="PS51257">
    <property type="entry name" value="PROKAR_LIPOPROTEIN"/>
    <property type="match status" value="1"/>
</dbReference>
<dbReference type="EMBL" id="BAAAKV010000002">
    <property type="protein sequence ID" value="GAA1151154.1"/>
    <property type="molecule type" value="Genomic_DNA"/>
</dbReference>
<keyword evidence="2" id="KW-0732">Signal</keyword>
<dbReference type="SUPFAM" id="SSF110087">
    <property type="entry name" value="DR1885-like metal-binding protein"/>
    <property type="match status" value="1"/>
</dbReference>
<evidence type="ECO:0000256" key="1">
    <source>
        <dbReference type="SAM" id="MobiDB-lite"/>
    </source>
</evidence>
<gene>
    <name evidence="3" type="ORF">GCM10009654_03150</name>
</gene>
<dbReference type="Pfam" id="PF04314">
    <property type="entry name" value="PCuAC"/>
    <property type="match status" value="1"/>
</dbReference>
<dbReference type="InterPro" id="IPR007410">
    <property type="entry name" value="LpqE-like"/>
</dbReference>
<feature type="signal peptide" evidence="2">
    <location>
        <begin position="1"/>
        <end position="21"/>
    </location>
</feature>
<organism evidence="3 4">
    <name type="scientific">Streptomyces hebeiensis</name>
    <dbReference type="NCBI Taxonomy" id="229486"/>
    <lineage>
        <taxon>Bacteria</taxon>
        <taxon>Bacillati</taxon>
        <taxon>Actinomycetota</taxon>
        <taxon>Actinomycetes</taxon>
        <taxon>Kitasatosporales</taxon>
        <taxon>Streptomycetaceae</taxon>
        <taxon>Streptomyces</taxon>
    </lineage>
</organism>
<keyword evidence="4" id="KW-1185">Reference proteome</keyword>
<dbReference type="InterPro" id="IPR058248">
    <property type="entry name" value="Lxx211020-like"/>
</dbReference>
<dbReference type="InterPro" id="IPR036182">
    <property type="entry name" value="PCuAC_sf"/>
</dbReference>
<dbReference type="Proteomes" id="UP001501371">
    <property type="component" value="Unassembled WGS sequence"/>
</dbReference>
<feature type="compositionally biased region" description="Low complexity" evidence="1">
    <location>
        <begin position="21"/>
        <end position="48"/>
    </location>
</feature>
<dbReference type="RefSeq" id="WP_344268940.1">
    <property type="nucleotide sequence ID" value="NZ_BAAAKV010000002.1"/>
</dbReference>
<accession>A0ABN1UGU7</accession>
<protein>
    <submittedName>
        <fullName evidence="3">Copper chaperone PCu(A)C</fullName>
    </submittedName>
</protein>
<feature type="region of interest" description="Disordered" evidence="1">
    <location>
        <begin position="21"/>
        <end position="57"/>
    </location>
</feature>
<evidence type="ECO:0000313" key="4">
    <source>
        <dbReference type="Proteomes" id="UP001501371"/>
    </source>
</evidence>
<feature type="chain" id="PRO_5046494755" evidence="2">
    <location>
        <begin position="22"/>
        <end position="168"/>
    </location>
</feature>
<evidence type="ECO:0000313" key="3">
    <source>
        <dbReference type="EMBL" id="GAA1151154.1"/>
    </source>
</evidence>
<comment type="caution">
    <text evidence="3">The sequence shown here is derived from an EMBL/GenBank/DDBJ whole genome shotgun (WGS) entry which is preliminary data.</text>
</comment>
<name>A0ABN1UGU7_9ACTN</name>
<sequence>MNRRTSLALAAAGLTATLTLAGCSSDPTPRSSSPSPSDGSSASPGSEPQLTAADGYVPKPVGDLAAGFLVITNSGGTADKLTSVTSDLSDDVTIHKTENQKMTKVTSFDIPAGGELNLERGGNHIMFMSLKRQPEEGQKVRVELHFEKTAPMKVDLPVKPINYNPARH</sequence>
<proteinExistence type="predicted"/>
<dbReference type="PANTHER" id="PTHR36302">
    <property type="entry name" value="BLR7088 PROTEIN"/>
    <property type="match status" value="1"/>
</dbReference>